<dbReference type="PANTHER" id="PTHR42953">
    <property type="entry name" value="HIGH-AFFINITY ZINC UPTAKE SYSTEM PROTEIN ZNUA-RELATED"/>
    <property type="match status" value="1"/>
</dbReference>
<dbReference type="GO" id="GO:0046872">
    <property type="term" value="F:metal ion binding"/>
    <property type="evidence" value="ECO:0007669"/>
    <property type="project" value="InterPro"/>
</dbReference>
<dbReference type="GO" id="GO:0030001">
    <property type="term" value="P:metal ion transport"/>
    <property type="evidence" value="ECO:0007669"/>
    <property type="project" value="InterPro"/>
</dbReference>
<dbReference type="EMBL" id="FNQV01000002">
    <property type="protein sequence ID" value="SDZ82038.1"/>
    <property type="molecule type" value="Genomic_DNA"/>
</dbReference>
<evidence type="ECO:0000256" key="3">
    <source>
        <dbReference type="ARBA" id="ARBA00022729"/>
    </source>
</evidence>
<proteinExistence type="inferred from homology"/>
<keyword evidence="7" id="KW-1185">Reference proteome</keyword>
<dbReference type="GO" id="GO:0007155">
    <property type="term" value="P:cell adhesion"/>
    <property type="evidence" value="ECO:0007669"/>
    <property type="project" value="InterPro"/>
</dbReference>
<evidence type="ECO:0000256" key="2">
    <source>
        <dbReference type="ARBA" id="ARBA00022448"/>
    </source>
</evidence>
<keyword evidence="2 4" id="KW-0813">Transport</keyword>
<dbReference type="InterPro" id="IPR006129">
    <property type="entry name" value="AdhesinB"/>
</dbReference>
<reference evidence="7" key="1">
    <citation type="submission" date="2016-10" db="EMBL/GenBank/DDBJ databases">
        <authorList>
            <person name="Varghese N."/>
            <person name="Submissions S."/>
        </authorList>
    </citation>
    <scope>NUCLEOTIDE SEQUENCE [LARGE SCALE GENOMIC DNA]</scope>
    <source>
        <strain evidence="7">KPR-1</strain>
    </source>
</reference>
<evidence type="ECO:0000256" key="4">
    <source>
        <dbReference type="RuleBase" id="RU003512"/>
    </source>
</evidence>
<dbReference type="Pfam" id="PF01297">
    <property type="entry name" value="ZnuA"/>
    <property type="match status" value="1"/>
</dbReference>
<evidence type="ECO:0000313" key="7">
    <source>
        <dbReference type="Proteomes" id="UP000199288"/>
    </source>
</evidence>
<protein>
    <submittedName>
        <fullName evidence="6">Zinc transport system substrate-binding protein</fullName>
    </submittedName>
</protein>
<dbReference type="PROSITE" id="PS51257">
    <property type="entry name" value="PROKAR_LIPOPROTEIN"/>
    <property type="match status" value="1"/>
</dbReference>
<comment type="similarity">
    <text evidence="1 4">Belongs to the bacterial solute-binding protein 9 family.</text>
</comment>
<dbReference type="AlphaFoldDB" id="A0A1H3W6X8"/>
<dbReference type="PRINTS" id="PR00690">
    <property type="entry name" value="ADHESNFAMILY"/>
</dbReference>
<dbReference type="SUPFAM" id="SSF53807">
    <property type="entry name" value="Helical backbone' metal receptor"/>
    <property type="match status" value="1"/>
</dbReference>
<organism evidence="6 7">
    <name type="scientific">Bowdeniella nasicola</name>
    <dbReference type="NCBI Taxonomy" id="208480"/>
    <lineage>
        <taxon>Bacteria</taxon>
        <taxon>Bacillati</taxon>
        <taxon>Actinomycetota</taxon>
        <taxon>Actinomycetes</taxon>
        <taxon>Actinomycetales</taxon>
        <taxon>Actinomycetaceae</taxon>
        <taxon>Bowdeniella</taxon>
    </lineage>
</organism>
<name>A0A1H3W6X8_9ACTO</name>
<evidence type="ECO:0000256" key="1">
    <source>
        <dbReference type="ARBA" id="ARBA00011028"/>
    </source>
</evidence>
<evidence type="ECO:0000313" key="6">
    <source>
        <dbReference type="EMBL" id="SDZ82038.1"/>
    </source>
</evidence>
<dbReference type="Gene3D" id="3.40.50.1980">
    <property type="entry name" value="Nitrogenase molybdenum iron protein domain"/>
    <property type="match status" value="2"/>
</dbReference>
<keyword evidence="3 5" id="KW-0732">Signal</keyword>
<dbReference type="PANTHER" id="PTHR42953:SF3">
    <property type="entry name" value="HIGH-AFFINITY ZINC UPTAKE SYSTEM PROTEIN ZNUA"/>
    <property type="match status" value="1"/>
</dbReference>
<feature type="chain" id="PRO_5038947220" evidence="5">
    <location>
        <begin position="20"/>
        <end position="308"/>
    </location>
</feature>
<dbReference type="PRINTS" id="PR00691">
    <property type="entry name" value="ADHESINB"/>
</dbReference>
<sequence length="308" mass="32811">MRKLVAMFSLAALALAACSSGGSSDTPKADGKPQVLASFYPLQYLTEQIGKDHIDVSSLTPKGAEPHDLELAPAQVSTIGKADAVIYLSGFQPSVDKAITEVKPDYAYDAAKDANLVAADHDHGDHDHGDDHDHAHGNLDPHFWLDPARMADVAPKIAATLSAIDPDNAADYEANAKTVAESLRELKDSISQGLKTCEKDTIVVAHEAYGYLVSDAHIQQVGLSGIDPESEPSPATLAAIKKLMAEKHVTTVFTESLINPKAAETFAKETGAKTAVLDPLENQADDSKDYVAVMKENLEALRSALECN</sequence>
<gene>
    <name evidence="6" type="ORF">SAMN02910418_00285</name>
</gene>
<dbReference type="InterPro" id="IPR006128">
    <property type="entry name" value="Lipoprotein_PsaA-like"/>
</dbReference>
<dbReference type="InterPro" id="IPR006127">
    <property type="entry name" value="ZnuA-like"/>
</dbReference>
<dbReference type="Proteomes" id="UP000199288">
    <property type="component" value="Unassembled WGS sequence"/>
</dbReference>
<dbReference type="RefSeq" id="WP_222842318.1">
    <property type="nucleotide sequence ID" value="NZ_FNQV01000002.1"/>
</dbReference>
<feature type="signal peptide" evidence="5">
    <location>
        <begin position="1"/>
        <end position="19"/>
    </location>
</feature>
<dbReference type="InterPro" id="IPR050492">
    <property type="entry name" value="Bact_metal-bind_prot9"/>
</dbReference>
<evidence type="ECO:0000256" key="5">
    <source>
        <dbReference type="SAM" id="SignalP"/>
    </source>
</evidence>
<accession>A0A1H3W6X8</accession>